<evidence type="ECO:0000256" key="6">
    <source>
        <dbReference type="ARBA" id="ARBA00023212"/>
    </source>
</evidence>
<sequence length="895" mass="99736">MNLGESIAIMNEQCEPLMLEATGKPSILRMSQKENFPPKGSMKLSKVSFQTPVRDPVTRKVLSAHLTNRCDANSFEAGISKKNTENRGNLDVTEAKGDTNSGGTSDSPESDLQAENTDTKQSTADIGLGNEEHTSSKGTYTLDFDMLDVINPFIGVSKILNSPARKLTGTEPDYLERHASISSTNDQTLPNNIEQLSKATPCNSNADNGRNESADIPLQVESQSNCMDQDYGMLRSQTLCNFEEDGLEKISPSISQQKVQVLQLPLKESLNLDHNVDSMTPFQVAGPSLPFEQNLPSLLGEDVDLVQPVQLEVEGQEPPPKKLGERIGLAQNERVCSKSEEQSKGATKLDEKNDPDAFVPKMEYNIEWDKLDDPNFNPFGGGFKIGNSPSLTKAPHSDLPCKKNPVQNFESTAKEMSEVMRHGESSQSSAELPGDKSDGLSVADDTVENVEPLGKEMEVAQKPISFAQTINSNEATTQPLKQSSKKNTCKVKPMMEVSAIPCEQDSFSSPEAENIEMRLPLNFERIIADGRVPSTMTDAEILDGIDFGFSVPGSSAFRNVIESETEEFRPADQIPAFNDPIEIDYLEQFGHSSFHASALRKQSLYLKFDPLLRESPVRRIESNPVLTNGTTNGSSIVNLETRPIRHTENSEEMVDINALVPVPSSINPVSDFPSVTHPTEDAIIEVLKYSQKDMDAAILAVKEEVSHQEAMTLQWKQKFEESFAQCAEMKKIVNEYSEVTFQMMEESGKKSELAKAEMEKLTEEKLQALKELNSVENSFSELFKRFEKQKEAIEGYKKNEESLKKCAQDYLARIKKEEQRYQALKAHAEEKLNQANEEIAQVRNKYKAEVTALQAQLRKEQMKTNSLERSLEEKTKENVELSKICDELISKMEKI</sequence>
<dbReference type="FunFam" id="1.20.5.1700:FF:000001">
    <property type="entry name" value="Transforming acidic coiled-coil-containing protein 1 isoform 2"/>
    <property type="match status" value="1"/>
</dbReference>
<evidence type="ECO:0000256" key="1">
    <source>
        <dbReference type="ARBA" id="ARBA00004245"/>
    </source>
</evidence>
<evidence type="ECO:0000256" key="3">
    <source>
        <dbReference type="ARBA" id="ARBA00022490"/>
    </source>
</evidence>
<feature type="domain" description="Transforming acidic coiled-coil-containing protein C-terminal" evidence="9">
    <location>
        <begin position="689"/>
        <end position="889"/>
    </location>
</feature>
<evidence type="ECO:0000259" key="9">
    <source>
        <dbReference type="Pfam" id="PF05010"/>
    </source>
</evidence>
<keyword evidence="4" id="KW-0597">Phosphoprotein</keyword>
<feature type="compositionally biased region" description="Polar residues" evidence="8">
    <location>
        <begin position="113"/>
        <end position="124"/>
    </location>
</feature>
<feature type="region of interest" description="Disordered" evidence="8">
    <location>
        <begin position="333"/>
        <end position="356"/>
    </location>
</feature>
<dbReference type="PANTHER" id="PTHR13924">
    <property type="entry name" value="TRANSFORMING ACIDIC COILED-COIL CONTAINING PROTEIN 1/2"/>
    <property type="match status" value="1"/>
</dbReference>
<dbReference type="OrthoDB" id="10255048at2759"/>
<dbReference type="EMBL" id="BEZZ01000290">
    <property type="protein sequence ID" value="GCC30204.1"/>
    <property type="molecule type" value="Genomic_DNA"/>
</dbReference>
<dbReference type="Pfam" id="PF05010">
    <property type="entry name" value="TACC_C"/>
    <property type="match status" value="1"/>
</dbReference>
<accession>A0A401SII7</accession>
<dbReference type="OMA" id="HRAEEEC"/>
<dbReference type="GO" id="GO:0005856">
    <property type="term" value="C:cytoskeleton"/>
    <property type="evidence" value="ECO:0007669"/>
    <property type="project" value="UniProtKB-SubCell"/>
</dbReference>
<feature type="compositionally biased region" description="Polar residues" evidence="8">
    <location>
        <begin position="98"/>
        <end position="107"/>
    </location>
</feature>
<evidence type="ECO:0000256" key="4">
    <source>
        <dbReference type="ARBA" id="ARBA00022553"/>
    </source>
</evidence>
<gene>
    <name evidence="10" type="ORF">chiPu_0008652</name>
</gene>
<keyword evidence="5 7" id="KW-0175">Coiled coil</keyword>
<comment type="caution">
    <text evidence="10">The sequence shown here is derived from an EMBL/GenBank/DDBJ whole genome shotgun (WGS) entry which is preliminary data.</text>
</comment>
<proteinExistence type="inferred from homology"/>
<keyword evidence="3" id="KW-0963">Cytoplasm</keyword>
<feature type="coiled-coil region" evidence="7">
    <location>
        <begin position="744"/>
        <end position="778"/>
    </location>
</feature>
<dbReference type="PANTHER" id="PTHR13924:SF4">
    <property type="entry name" value="TRANSFORMING ACIDIC COILED-COIL-CONTAINING PROTEIN 3"/>
    <property type="match status" value="1"/>
</dbReference>
<evidence type="ECO:0000256" key="7">
    <source>
        <dbReference type="SAM" id="Coils"/>
    </source>
</evidence>
<name>A0A401SII7_CHIPU</name>
<feature type="coiled-coil region" evidence="7">
    <location>
        <begin position="807"/>
        <end position="891"/>
    </location>
</feature>
<comment type="similarity">
    <text evidence="2">Belongs to the TACC family.</text>
</comment>
<dbReference type="GO" id="GO:0021987">
    <property type="term" value="P:cerebral cortex development"/>
    <property type="evidence" value="ECO:0007669"/>
    <property type="project" value="TreeGrafter"/>
</dbReference>
<evidence type="ECO:0000256" key="2">
    <source>
        <dbReference type="ARBA" id="ARBA00009423"/>
    </source>
</evidence>
<dbReference type="GO" id="GO:0007052">
    <property type="term" value="P:mitotic spindle organization"/>
    <property type="evidence" value="ECO:0007669"/>
    <property type="project" value="InterPro"/>
</dbReference>
<comment type="subcellular location">
    <subcellularLocation>
        <location evidence="1">Cytoplasm</location>
        <location evidence="1">Cytoskeleton</location>
    </subcellularLocation>
</comment>
<keyword evidence="11" id="KW-1185">Reference proteome</keyword>
<dbReference type="Gene3D" id="1.20.5.1700">
    <property type="match status" value="1"/>
</dbReference>
<feature type="region of interest" description="Disordered" evidence="8">
    <location>
        <begin position="81"/>
        <end position="137"/>
    </location>
</feature>
<organism evidence="10 11">
    <name type="scientific">Chiloscyllium punctatum</name>
    <name type="common">Brownbanded bambooshark</name>
    <name type="synonym">Hemiscyllium punctatum</name>
    <dbReference type="NCBI Taxonomy" id="137246"/>
    <lineage>
        <taxon>Eukaryota</taxon>
        <taxon>Metazoa</taxon>
        <taxon>Chordata</taxon>
        <taxon>Craniata</taxon>
        <taxon>Vertebrata</taxon>
        <taxon>Chondrichthyes</taxon>
        <taxon>Elasmobranchii</taxon>
        <taxon>Galeomorphii</taxon>
        <taxon>Galeoidea</taxon>
        <taxon>Orectolobiformes</taxon>
        <taxon>Hemiscylliidae</taxon>
        <taxon>Chiloscyllium</taxon>
    </lineage>
</organism>
<keyword evidence="6" id="KW-0206">Cytoskeleton</keyword>
<dbReference type="InterPro" id="IPR057663">
    <property type="entry name" value="TACC3_Aurora-A_bind"/>
</dbReference>
<dbReference type="Proteomes" id="UP000287033">
    <property type="component" value="Unassembled WGS sequence"/>
</dbReference>
<dbReference type="AlphaFoldDB" id="A0A401SII7"/>
<feature type="compositionally biased region" description="Basic and acidic residues" evidence="8">
    <location>
        <begin position="335"/>
        <end position="355"/>
    </location>
</feature>
<evidence type="ECO:0000256" key="5">
    <source>
        <dbReference type="ARBA" id="ARBA00023054"/>
    </source>
</evidence>
<dbReference type="GO" id="GO:0007097">
    <property type="term" value="P:nuclear migration"/>
    <property type="evidence" value="ECO:0007669"/>
    <property type="project" value="TreeGrafter"/>
</dbReference>
<evidence type="ECO:0000256" key="8">
    <source>
        <dbReference type="SAM" id="MobiDB-lite"/>
    </source>
</evidence>
<dbReference type="STRING" id="137246.A0A401SII7"/>
<evidence type="ECO:0000313" key="11">
    <source>
        <dbReference type="Proteomes" id="UP000287033"/>
    </source>
</evidence>
<dbReference type="InterPro" id="IPR007707">
    <property type="entry name" value="TACC_C"/>
</dbReference>
<dbReference type="InterPro" id="IPR039915">
    <property type="entry name" value="TACC"/>
</dbReference>
<evidence type="ECO:0000313" key="10">
    <source>
        <dbReference type="EMBL" id="GCC30204.1"/>
    </source>
</evidence>
<protein>
    <recommendedName>
        <fullName evidence="9">Transforming acidic coiled-coil-containing protein C-terminal domain-containing protein</fullName>
    </recommendedName>
</protein>
<dbReference type="Pfam" id="PF25777">
    <property type="entry name" value="Aurora-A_bind_TACC3"/>
    <property type="match status" value="1"/>
</dbReference>
<feature type="region of interest" description="Disordered" evidence="8">
    <location>
        <begin position="416"/>
        <end position="441"/>
    </location>
</feature>
<reference evidence="10 11" key="1">
    <citation type="journal article" date="2018" name="Nat. Ecol. Evol.">
        <title>Shark genomes provide insights into elasmobranch evolution and the origin of vertebrates.</title>
        <authorList>
            <person name="Hara Y"/>
            <person name="Yamaguchi K"/>
            <person name="Onimaru K"/>
            <person name="Kadota M"/>
            <person name="Koyanagi M"/>
            <person name="Keeley SD"/>
            <person name="Tatsumi K"/>
            <person name="Tanaka K"/>
            <person name="Motone F"/>
            <person name="Kageyama Y"/>
            <person name="Nozu R"/>
            <person name="Adachi N"/>
            <person name="Nishimura O"/>
            <person name="Nakagawa R"/>
            <person name="Tanegashima C"/>
            <person name="Kiyatake I"/>
            <person name="Matsumoto R"/>
            <person name="Murakumo K"/>
            <person name="Nishida K"/>
            <person name="Terakita A"/>
            <person name="Kuratani S"/>
            <person name="Sato K"/>
            <person name="Hyodo S Kuraku.S."/>
        </authorList>
    </citation>
    <scope>NUCLEOTIDE SEQUENCE [LARGE SCALE GENOMIC DNA]</scope>
</reference>
<dbReference type="GO" id="GO:0005737">
    <property type="term" value="C:cytoplasm"/>
    <property type="evidence" value="ECO:0007669"/>
    <property type="project" value="TreeGrafter"/>
</dbReference>